<keyword evidence="3 14" id="KW-0813">Transport</keyword>
<dbReference type="GO" id="GO:0015344">
    <property type="term" value="F:siderophore uptake transmembrane transporter activity"/>
    <property type="evidence" value="ECO:0007669"/>
    <property type="project" value="TreeGrafter"/>
</dbReference>
<dbReference type="InterPro" id="IPR036942">
    <property type="entry name" value="Beta-barrel_TonB_sf"/>
</dbReference>
<evidence type="ECO:0000256" key="5">
    <source>
        <dbReference type="ARBA" id="ARBA00022496"/>
    </source>
</evidence>
<dbReference type="SUPFAM" id="SSF56935">
    <property type="entry name" value="Porins"/>
    <property type="match status" value="1"/>
</dbReference>
<keyword evidence="8" id="KW-0408">Iron</keyword>
<dbReference type="NCBIfam" id="TIGR01783">
    <property type="entry name" value="TonB-siderophor"/>
    <property type="match status" value="1"/>
</dbReference>
<dbReference type="InterPro" id="IPR039426">
    <property type="entry name" value="TonB-dep_rcpt-like"/>
</dbReference>
<keyword evidence="13 14" id="KW-0998">Cell outer membrane</keyword>
<keyword evidence="5" id="KW-0410">Iron transport</keyword>
<keyword evidence="10 15" id="KW-0798">TonB box</keyword>
<comment type="subcellular location">
    <subcellularLocation>
        <location evidence="1 14">Cell outer membrane</location>
        <topology evidence="1 14">Multi-pass membrane protein</topology>
    </subcellularLocation>
</comment>
<evidence type="ECO:0000256" key="4">
    <source>
        <dbReference type="ARBA" id="ARBA00022452"/>
    </source>
</evidence>
<evidence type="ECO:0000256" key="1">
    <source>
        <dbReference type="ARBA" id="ARBA00004571"/>
    </source>
</evidence>
<evidence type="ECO:0000259" key="16">
    <source>
        <dbReference type="Pfam" id="PF00593"/>
    </source>
</evidence>
<dbReference type="SUPFAM" id="SSF49464">
    <property type="entry name" value="Carboxypeptidase regulatory domain-like"/>
    <property type="match status" value="1"/>
</dbReference>
<evidence type="ECO:0000313" key="18">
    <source>
        <dbReference type="EMBL" id="KAA2241755.1"/>
    </source>
</evidence>
<dbReference type="Gene3D" id="2.40.170.20">
    <property type="entry name" value="TonB-dependent receptor, beta-barrel domain"/>
    <property type="match status" value="1"/>
</dbReference>
<dbReference type="Pfam" id="PF07715">
    <property type="entry name" value="Plug"/>
    <property type="match status" value="1"/>
</dbReference>
<reference evidence="18 19" key="1">
    <citation type="submission" date="2019-09" db="EMBL/GenBank/DDBJ databases">
        <title>Chitinophaga ginsengihumi sp. nov., isolated from soil of ginseng rhizosphere.</title>
        <authorList>
            <person name="Lee J."/>
        </authorList>
    </citation>
    <scope>NUCLEOTIDE SEQUENCE [LARGE SCALE GENOMIC DNA]</scope>
    <source>
        <strain evidence="18 19">BN140078</strain>
    </source>
</reference>
<keyword evidence="11 14" id="KW-0472">Membrane</keyword>
<proteinExistence type="inferred from homology"/>
<dbReference type="GO" id="GO:0038023">
    <property type="term" value="F:signaling receptor activity"/>
    <property type="evidence" value="ECO:0007669"/>
    <property type="project" value="InterPro"/>
</dbReference>
<comment type="similarity">
    <text evidence="2 14 15">Belongs to the TonB-dependent receptor family.</text>
</comment>
<evidence type="ECO:0000259" key="17">
    <source>
        <dbReference type="Pfam" id="PF07715"/>
    </source>
</evidence>
<keyword evidence="9" id="KW-0406">Ion transport</keyword>
<keyword evidence="4 14" id="KW-1134">Transmembrane beta strand</keyword>
<gene>
    <name evidence="18" type="ORF">F0L74_17980</name>
</gene>
<dbReference type="InterPro" id="IPR008969">
    <property type="entry name" value="CarboxyPept-like_regulatory"/>
</dbReference>
<name>A0A5B2VRV9_9BACT</name>
<dbReference type="EMBL" id="VUOC01000003">
    <property type="protein sequence ID" value="KAA2241755.1"/>
    <property type="molecule type" value="Genomic_DNA"/>
</dbReference>
<dbReference type="Pfam" id="PF13715">
    <property type="entry name" value="CarbopepD_reg_2"/>
    <property type="match status" value="1"/>
</dbReference>
<dbReference type="Gene3D" id="2.60.40.1120">
    <property type="entry name" value="Carboxypeptidase-like, regulatory domain"/>
    <property type="match status" value="1"/>
</dbReference>
<dbReference type="Gene3D" id="2.170.130.10">
    <property type="entry name" value="TonB-dependent receptor, plug domain"/>
    <property type="match status" value="1"/>
</dbReference>
<sequence length="800" mass="88171">MLGLASITLANGEEDPLSSIRGKVTTADGLAAPYVTIQVSGTKKGAVTDEKGEFIIRRLNPGTYTLHISLVGFETIDKEVSTQAGQTAKVDFTLQLNDKQLQEIVISGHRNKLATASSDYVNKMPLRNLENPQAYTTVTKELMQEQVVLTVDDAMRNVPGLSRMWEATGRSGDGGSFYSLRGFITQSYLRNGVAGNVSNTIDVANLERVEVLKGPSATLFGNALTSYGGLINRVTKKPYDHFGGEVAYTGGSYGLNRLSADVNVPLDQEKKVLLRLNTAYSSEGSFQDNGFARSFVLAPSVSYKVDDKLSFLLDAEFYHGNNTGLRVFFFPWGLTVKDLGVDRADKLNIDYKRSYANDDLYQTSRNANFFGQMNYRFSDKWSSQTNFTVTNSYSDGPSPYFYLLAGNTSISRNDQFTDNSTDQVIEIQQNFNGDFQLGSLRNRFVGGLDFMYHNSDQIFGGGTFDTVDVTKPIPNYREFNRVNLDKLYQNGGNVFPYLSIYKANTYSAYVSDVLNLTDNLMVLAALRLDHYAYHGSYDPTTGQIGIFDPTTNATSGLPFTQTQLAPKFGIVYQPIKDNISLFANYQSGFTNKAPDPVTGTVFTPEKANQMEAGVKLDLFDGKLSSTLSYYDIKVKDIVRPGGAPNSYIQDGTQFSRGIEAEVIASPIRGMNIVAGFSYNDSKLEKVADKNVEGRRPNTANSPYVANLWISYRIPTGAVKGLGFGFGGNYASDNKIINDAALGVFTLPAYTLVNASLFYDQPKFRISAKVDNIGNEKYWIGYTTVNPQKLRSFAASVALKF</sequence>
<dbReference type="PROSITE" id="PS52016">
    <property type="entry name" value="TONB_DEPENDENT_REC_3"/>
    <property type="match status" value="1"/>
</dbReference>
<dbReference type="InterPro" id="IPR000531">
    <property type="entry name" value="Beta-barrel_TonB"/>
</dbReference>
<reference evidence="18 19" key="2">
    <citation type="submission" date="2019-09" db="EMBL/GenBank/DDBJ databases">
        <authorList>
            <person name="Jin C."/>
        </authorList>
    </citation>
    <scope>NUCLEOTIDE SEQUENCE [LARGE SCALE GENOMIC DNA]</scope>
    <source>
        <strain evidence="18 19">BN140078</strain>
    </source>
</reference>
<dbReference type="PANTHER" id="PTHR32552:SF68">
    <property type="entry name" value="FERRICHROME OUTER MEMBRANE TRANSPORTER_PHAGE RECEPTOR"/>
    <property type="match status" value="1"/>
</dbReference>
<accession>A0A5B2VRV9</accession>
<comment type="caution">
    <text evidence="18">The sequence shown here is derived from an EMBL/GenBank/DDBJ whole genome shotgun (WGS) entry which is preliminary data.</text>
</comment>
<evidence type="ECO:0000256" key="6">
    <source>
        <dbReference type="ARBA" id="ARBA00022692"/>
    </source>
</evidence>
<dbReference type="GO" id="GO:0015891">
    <property type="term" value="P:siderophore transport"/>
    <property type="evidence" value="ECO:0007669"/>
    <property type="project" value="InterPro"/>
</dbReference>
<keyword evidence="7" id="KW-0732">Signal</keyword>
<dbReference type="InterPro" id="IPR012910">
    <property type="entry name" value="Plug_dom"/>
</dbReference>
<keyword evidence="12 18" id="KW-0675">Receptor</keyword>
<keyword evidence="19" id="KW-1185">Reference proteome</keyword>
<evidence type="ECO:0000256" key="11">
    <source>
        <dbReference type="ARBA" id="ARBA00023136"/>
    </source>
</evidence>
<dbReference type="Pfam" id="PF00593">
    <property type="entry name" value="TonB_dep_Rec_b-barrel"/>
    <property type="match status" value="1"/>
</dbReference>
<dbReference type="RefSeq" id="WP_149839535.1">
    <property type="nucleotide sequence ID" value="NZ_VUOC01000003.1"/>
</dbReference>
<keyword evidence="6 14" id="KW-0812">Transmembrane</keyword>
<dbReference type="PANTHER" id="PTHR32552">
    <property type="entry name" value="FERRICHROME IRON RECEPTOR-RELATED"/>
    <property type="match status" value="1"/>
</dbReference>
<dbReference type="Proteomes" id="UP000324611">
    <property type="component" value="Unassembled WGS sequence"/>
</dbReference>
<dbReference type="GO" id="GO:0009279">
    <property type="term" value="C:cell outer membrane"/>
    <property type="evidence" value="ECO:0007669"/>
    <property type="project" value="UniProtKB-SubCell"/>
</dbReference>
<evidence type="ECO:0000256" key="8">
    <source>
        <dbReference type="ARBA" id="ARBA00023004"/>
    </source>
</evidence>
<evidence type="ECO:0000256" key="10">
    <source>
        <dbReference type="ARBA" id="ARBA00023077"/>
    </source>
</evidence>
<feature type="domain" description="TonB-dependent receptor-like beta-barrel" evidence="16">
    <location>
        <begin position="336"/>
        <end position="772"/>
    </location>
</feature>
<feature type="domain" description="TonB-dependent receptor plug" evidence="17">
    <location>
        <begin position="129"/>
        <end position="222"/>
    </location>
</feature>
<evidence type="ECO:0000256" key="14">
    <source>
        <dbReference type="PROSITE-ProRule" id="PRU01360"/>
    </source>
</evidence>
<evidence type="ECO:0000256" key="7">
    <source>
        <dbReference type="ARBA" id="ARBA00022729"/>
    </source>
</evidence>
<evidence type="ECO:0000256" key="15">
    <source>
        <dbReference type="RuleBase" id="RU003357"/>
    </source>
</evidence>
<organism evidence="18 19">
    <name type="scientific">Chitinophaga agrisoli</name>
    <dbReference type="NCBI Taxonomy" id="2607653"/>
    <lineage>
        <taxon>Bacteria</taxon>
        <taxon>Pseudomonadati</taxon>
        <taxon>Bacteroidota</taxon>
        <taxon>Chitinophagia</taxon>
        <taxon>Chitinophagales</taxon>
        <taxon>Chitinophagaceae</taxon>
        <taxon>Chitinophaga</taxon>
    </lineage>
</organism>
<evidence type="ECO:0000256" key="13">
    <source>
        <dbReference type="ARBA" id="ARBA00023237"/>
    </source>
</evidence>
<dbReference type="InterPro" id="IPR010105">
    <property type="entry name" value="TonB_sidphr_rcpt"/>
</dbReference>
<evidence type="ECO:0000256" key="2">
    <source>
        <dbReference type="ARBA" id="ARBA00009810"/>
    </source>
</evidence>
<dbReference type="CDD" id="cd01347">
    <property type="entry name" value="ligand_gated_channel"/>
    <property type="match status" value="1"/>
</dbReference>
<evidence type="ECO:0000256" key="9">
    <source>
        <dbReference type="ARBA" id="ARBA00023065"/>
    </source>
</evidence>
<dbReference type="InterPro" id="IPR037066">
    <property type="entry name" value="Plug_dom_sf"/>
</dbReference>
<evidence type="ECO:0000256" key="3">
    <source>
        <dbReference type="ARBA" id="ARBA00022448"/>
    </source>
</evidence>
<protein>
    <submittedName>
        <fullName evidence="18">TonB-dependent receptor</fullName>
    </submittedName>
</protein>
<evidence type="ECO:0000313" key="19">
    <source>
        <dbReference type="Proteomes" id="UP000324611"/>
    </source>
</evidence>
<evidence type="ECO:0000256" key="12">
    <source>
        <dbReference type="ARBA" id="ARBA00023170"/>
    </source>
</evidence>
<dbReference type="AlphaFoldDB" id="A0A5B2VRV9"/>